<evidence type="ECO:0000256" key="2">
    <source>
        <dbReference type="ARBA" id="ARBA00022630"/>
    </source>
</evidence>
<evidence type="ECO:0000259" key="6">
    <source>
        <dbReference type="Pfam" id="PF00724"/>
    </source>
</evidence>
<keyword evidence="5" id="KW-0560">Oxidoreductase</keyword>
<organism evidence="7 8">
    <name type="scientific">Calditerricola satsumensis</name>
    <dbReference type="NCBI Taxonomy" id="373054"/>
    <lineage>
        <taxon>Bacteria</taxon>
        <taxon>Bacillati</taxon>
        <taxon>Bacillota</taxon>
        <taxon>Bacilli</taxon>
        <taxon>Bacillales</taxon>
        <taxon>Bacillaceae</taxon>
        <taxon>Calditerricola</taxon>
    </lineage>
</organism>
<dbReference type="InterPro" id="IPR001155">
    <property type="entry name" value="OxRdtase_FMN_N"/>
</dbReference>
<dbReference type="AlphaFoldDB" id="A0A8J3FCS4"/>
<dbReference type="EMBL" id="BMOF01000060">
    <property type="protein sequence ID" value="GGK07085.1"/>
    <property type="molecule type" value="Genomic_DNA"/>
</dbReference>
<dbReference type="InterPro" id="IPR013785">
    <property type="entry name" value="Aldolase_TIM"/>
</dbReference>
<dbReference type="GO" id="GO:0003959">
    <property type="term" value="F:NADPH dehydrogenase activity"/>
    <property type="evidence" value="ECO:0007669"/>
    <property type="project" value="InterPro"/>
</dbReference>
<dbReference type="RefSeq" id="WP_188818058.1">
    <property type="nucleotide sequence ID" value="NZ_BMOF01000060.1"/>
</dbReference>
<comment type="cofactor">
    <cofactor evidence="1">
        <name>FMN</name>
        <dbReference type="ChEBI" id="CHEBI:58210"/>
    </cofactor>
</comment>
<reference evidence="7" key="2">
    <citation type="submission" date="2020-09" db="EMBL/GenBank/DDBJ databases">
        <authorList>
            <person name="Sun Q."/>
            <person name="Ohkuma M."/>
        </authorList>
    </citation>
    <scope>NUCLEOTIDE SEQUENCE</scope>
    <source>
        <strain evidence="7">JCM 14719</strain>
    </source>
</reference>
<dbReference type="PANTHER" id="PTHR43303:SF4">
    <property type="entry name" value="NADPH DEHYDROGENASE C23G7.10C-RELATED"/>
    <property type="match status" value="1"/>
</dbReference>
<name>A0A8J3FCS4_9BACI</name>
<protein>
    <submittedName>
        <fullName evidence="7">Oxidoreductase</fullName>
    </submittedName>
</protein>
<evidence type="ECO:0000256" key="1">
    <source>
        <dbReference type="ARBA" id="ARBA00001917"/>
    </source>
</evidence>
<dbReference type="InterPro" id="IPR044152">
    <property type="entry name" value="YqjM-like"/>
</dbReference>
<keyword evidence="2" id="KW-0285">Flavoprotein</keyword>
<reference evidence="7" key="1">
    <citation type="journal article" date="2014" name="Int. J. Syst. Evol. Microbiol.">
        <title>Complete genome sequence of Corynebacterium casei LMG S-19264T (=DSM 44701T), isolated from a smear-ripened cheese.</title>
        <authorList>
            <consortium name="US DOE Joint Genome Institute (JGI-PGF)"/>
            <person name="Walter F."/>
            <person name="Albersmeier A."/>
            <person name="Kalinowski J."/>
            <person name="Ruckert C."/>
        </authorList>
    </citation>
    <scope>NUCLEOTIDE SEQUENCE</scope>
    <source>
        <strain evidence="7">JCM 14719</strain>
    </source>
</reference>
<dbReference type="SUPFAM" id="SSF51395">
    <property type="entry name" value="FMN-linked oxidoreductases"/>
    <property type="match status" value="1"/>
</dbReference>
<evidence type="ECO:0000256" key="5">
    <source>
        <dbReference type="ARBA" id="ARBA00023002"/>
    </source>
</evidence>
<dbReference type="Proteomes" id="UP000637720">
    <property type="component" value="Unassembled WGS sequence"/>
</dbReference>
<gene>
    <name evidence="7" type="ORF">GCM10007043_21460</name>
</gene>
<evidence type="ECO:0000256" key="4">
    <source>
        <dbReference type="ARBA" id="ARBA00022857"/>
    </source>
</evidence>
<keyword evidence="8" id="KW-1185">Reference proteome</keyword>
<accession>A0A8J3FCS4</accession>
<sequence>MPAQRTVHLFQPFRIKDLLLRNRIVMSPMCMYSATDGFANDWHFIHYATRAVGGVGLILVEATGVQPHGRITTRCLGIWDDAHIPGLARIVELCHAHGAKVGIQLAHAGRKCEVPGRIVAPSAIPFGPNSPTPEELSVREIREVVESFGQAARRARQAGFDVVEIHGAHGYLINEFLSPLANKRTDAYGGSLEGRARFLMEVIDAVRAEWPADKPLFLRLSAVDYAEGGVTLEETVEVAKMAKARGVDLIDVSSGGVVPGVTVPVHPGYQVPFAETIRREAGIPTGAVGLITEPKQAEEIVANGRADLVFLARELLRNPYWPLHAALELGAEIDYWPIQYLRAKPER</sequence>
<dbReference type="PANTHER" id="PTHR43303">
    <property type="entry name" value="NADPH DEHYDROGENASE C23G7.10C-RELATED"/>
    <property type="match status" value="1"/>
</dbReference>
<dbReference type="GO" id="GO:0050661">
    <property type="term" value="F:NADP binding"/>
    <property type="evidence" value="ECO:0007669"/>
    <property type="project" value="InterPro"/>
</dbReference>
<dbReference type="Pfam" id="PF00724">
    <property type="entry name" value="Oxidored_FMN"/>
    <property type="match status" value="1"/>
</dbReference>
<evidence type="ECO:0000256" key="3">
    <source>
        <dbReference type="ARBA" id="ARBA00022643"/>
    </source>
</evidence>
<comment type="caution">
    <text evidence="7">The sequence shown here is derived from an EMBL/GenBank/DDBJ whole genome shotgun (WGS) entry which is preliminary data.</text>
</comment>
<dbReference type="GO" id="GO:0010181">
    <property type="term" value="F:FMN binding"/>
    <property type="evidence" value="ECO:0007669"/>
    <property type="project" value="InterPro"/>
</dbReference>
<proteinExistence type="predicted"/>
<dbReference type="Gene3D" id="3.20.20.70">
    <property type="entry name" value="Aldolase class I"/>
    <property type="match status" value="1"/>
</dbReference>
<evidence type="ECO:0000313" key="7">
    <source>
        <dbReference type="EMBL" id="GGK07085.1"/>
    </source>
</evidence>
<dbReference type="NCBIfam" id="NF010047">
    <property type="entry name" value="PRK13523.1"/>
    <property type="match status" value="1"/>
</dbReference>
<feature type="domain" description="NADH:flavin oxidoreductase/NADH oxidase N-terminal" evidence="6">
    <location>
        <begin position="9"/>
        <end position="326"/>
    </location>
</feature>
<dbReference type="CDD" id="cd02932">
    <property type="entry name" value="OYE_YqiM_FMN"/>
    <property type="match status" value="1"/>
</dbReference>
<keyword evidence="3" id="KW-0288">FMN</keyword>
<evidence type="ECO:0000313" key="8">
    <source>
        <dbReference type="Proteomes" id="UP000637720"/>
    </source>
</evidence>
<keyword evidence="4" id="KW-0521">NADP</keyword>